<evidence type="ECO:0000313" key="11">
    <source>
        <dbReference type="Proteomes" id="UP000092124"/>
    </source>
</evidence>
<feature type="non-terminal residue" evidence="10">
    <location>
        <position position="81"/>
    </location>
</feature>
<dbReference type="Proteomes" id="UP000092124">
    <property type="component" value="Unassembled WGS sequence"/>
</dbReference>
<dbReference type="PROSITE" id="PS50262">
    <property type="entry name" value="G_PROTEIN_RECEP_F1_2"/>
    <property type="match status" value="1"/>
</dbReference>
<feature type="transmembrane region" description="Helical" evidence="8">
    <location>
        <begin position="26"/>
        <end position="48"/>
    </location>
</feature>
<dbReference type="InterPro" id="IPR000276">
    <property type="entry name" value="GPCR_Rhodpsn"/>
</dbReference>
<dbReference type="InterPro" id="IPR017452">
    <property type="entry name" value="GPCR_Rhodpsn_7TM"/>
</dbReference>
<keyword evidence="6" id="KW-0675">Receptor</keyword>
<evidence type="ECO:0000256" key="1">
    <source>
        <dbReference type="ARBA" id="ARBA00004141"/>
    </source>
</evidence>
<feature type="domain" description="G-protein coupled receptors family 1 profile" evidence="9">
    <location>
        <begin position="41"/>
        <end position="81"/>
    </location>
</feature>
<dbReference type="EMBL" id="LZPO01054068">
    <property type="protein sequence ID" value="OBS73178.1"/>
    <property type="molecule type" value="Genomic_DNA"/>
</dbReference>
<keyword evidence="3 8" id="KW-1133">Transmembrane helix</keyword>
<dbReference type="Pfam" id="PF13853">
    <property type="entry name" value="7tm_4"/>
    <property type="match status" value="1"/>
</dbReference>
<evidence type="ECO:0000256" key="7">
    <source>
        <dbReference type="ARBA" id="ARBA00023224"/>
    </source>
</evidence>
<dbReference type="OrthoDB" id="9627441at2759"/>
<evidence type="ECO:0000256" key="8">
    <source>
        <dbReference type="SAM" id="Phobius"/>
    </source>
</evidence>
<dbReference type="InterPro" id="IPR000725">
    <property type="entry name" value="Olfact_rcpt"/>
</dbReference>
<dbReference type="GO" id="GO:0004930">
    <property type="term" value="F:G protein-coupled receptor activity"/>
    <property type="evidence" value="ECO:0007669"/>
    <property type="project" value="UniProtKB-KW"/>
</dbReference>
<gene>
    <name evidence="10" type="ORF">A6R68_12245</name>
</gene>
<evidence type="ECO:0000259" key="9">
    <source>
        <dbReference type="PROSITE" id="PS50262"/>
    </source>
</evidence>
<evidence type="ECO:0000256" key="3">
    <source>
        <dbReference type="ARBA" id="ARBA00022989"/>
    </source>
</evidence>
<dbReference type="GO" id="GO:0004984">
    <property type="term" value="F:olfactory receptor activity"/>
    <property type="evidence" value="ECO:0007669"/>
    <property type="project" value="InterPro"/>
</dbReference>
<sequence length="81" mass="9211">MEPKNDTQISQFLLLGISEDPRLQPVLFGLFLAMYLVTVLGNLLIILITISDCHLHMPMYFFLSNLSFVDICFTSTTVPKM</sequence>
<dbReference type="SUPFAM" id="SSF81321">
    <property type="entry name" value="Family A G protein-coupled receptor-like"/>
    <property type="match status" value="1"/>
</dbReference>
<dbReference type="PANTHER" id="PTHR48001">
    <property type="entry name" value="OLFACTORY RECEPTOR"/>
    <property type="match status" value="1"/>
</dbReference>
<organism evidence="10 11">
    <name type="scientific">Neotoma lepida</name>
    <name type="common">Desert woodrat</name>
    <dbReference type="NCBI Taxonomy" id="56216"/>
    <lineage>
        <taxon>Eukaryota</taxon>
        <taxon>Metazoa</taxon>
        <taxon>Chordata</taxon>
        <taxon>Craniata</taxon>
        <taxon>Vertebrata</taxon>
        <taxon>Euteleostomi</taxon>
        <taxon>Mammalia</taxon>
        <taxon>Eutheria</taxon>
        <taxon>Euarchontoglires</taxon>
        <taxon>Glires</taxon>
        <taxon>Rodentia</taxon>
        <taxon>Myomorpha</taxon>
        <taxon>Muroidea</taxon>
        <taxon>Cricetidae</taxon>
        <taxon>Neotominae</taxon>
        <taxon>Neotoma</taxon>
    </lineage>
</organism>
<proteinExistence type="predicted"/>
<comment type="subcellular location">
    <subcellularLocation>
        <location evidence="1">Membrane</location>
        <topology evidence="1">Multi-pass membrane protein</topology>
    </subcellularLocation>
</comment>
<evidence type="ECO:0000256" key="4">
    <source>
        <dbReference type="ARBA" id="ARBA00023040"/>
    </source>
</evidence>
<dbReference type="AlphaFoldDB" id="A0A1A6H3L6"/>
<keyword evidence="5 8" id="KW-0472">Membrane</keyword>
<dbReference type="STRING" id="56216.A0A1A6H3L6"/>
<keyword evidence="2 8" id="KW-0812">Transmembrane</keyword>
<evidence type="ECO:0000256" key="2">
    <source>
        <dbReference type="ARBA" id="ARBA00022692"/>
    </source>
</evidence>
<dbReference type="GO" id="GO:0016020">
    <property type="term" value="C:membrane"/>
    <property type="evidence" value="ECO:0007669"/>
    <property type="project" value="UniProtKB-SubCell"/>
</dbReference>
<dbReference type="PRINTS" id="PR00237">
    <property type="entry name" value="GPCRRHODOPSN"/>
</dbReference>
<accession>A0A1A6H3L6</accession>
<evidence type="ECO:0000256" key="6">
    <source>
        <dbReference type="ARBA" id="ARBA00023170"/>
    </source>
</evidence>
<feature type="transmembrane region" description="Helical" evidence="8">
    <location>
        <begin position="60"/>
        <end position="78"/>
    </location>
</feature>
<protein>
    <recommendedName>
        <fullName evidence="9">G-protein coupled receptors family 1 profile domain-containing protein</fullName>
    </recommendedName>
</protein>
<reference evidence="10 11" key="1">
    <citation type="submission" date="2016-06" db="EMBL/GenBank/DDBJ databases">
        <title>The Draft Genome Sequence and Annotation of the Desert Woodrat Neotoma lepida.</title>
        <authorList>
            <person name="Campbell M."/>
            <person name="Oakeson K.F."/>
            <person name="Yandell M."/>
            <person name="Halpert J.R."/>
            <person name="Dearing D."/>
        </authorList>
    </citation>
    <scope>NUCLEOTIDE SEQUENCE [LARGE SCALE GENOMIC DNA]</scope>
    <source>
        <strain evidence="10">417</strain>
        <tissue evidence="10">Liver</tissue>
    </source>
</reference>
<keyword evidence="7" id="KW-0807">Transducer</keyword>
<dbReference type="Gene3D" id="1.20.1070.10">
    <property type="entry name" value="Rhodopsin 7-helix transmembrane proteins"/>
    <property type="match status" value="1"/>
</dbReference>
<keyword evidence="11" id="KW-1185">Reference proteome</keyword>
<keyword evidence="4" id="KW-0297">G-protein coupled receptor</keyword>
<comment type="caution">
    <text evidence="10">The sequence shown here is derived from an EMBL/GenBank/DDBJ whole genome shotgun (WGS) entry which is preliminary data.</text>
</comment>
<name>A0A1A6H3L6_NEOLE</name>
<evidence type="ECO:0000313" key="10">
    <source>
        <dbReference type="EMBL" id="OBS73178.1"/>
    </source>
</evidence>
<evidence type="ECO:0000256" key="5">
    <source>
        <dbReference type="ARBA" id="ARBA00023136"/>
    </source>
</evidence>